<dbReference type="HOGENOM" id="CLU_2419177_0_0_1"/>
<dbReference type="EMBL" id="KN836862">
    <property type="protein sequence ID" value="KIK31570.1"/>
    <property type="molecule type" value="Genomic_DNA"/>
</dbReference>
<name>A0A0C9Z294_9AGAM</name>
<evidence type="ECO:0000313" key="2">
    <source>
        <dbReference type="Proteomes" id="UP000054485"/>
    </source>
</evidence>
<reference evidence="1 2" key="1">
    <citation type="submission" date="2014-04" db="EMBL/GenBank/DDBJ databases">
        <authorList>
            <consortium name="DOE Joint Genome Institute"/>
            <person name="Kuo A."/>
            <person name="Ruytinx J."/>
            <person name="Rineau F."/>
            <person name="Colpaert J."/>
            <person name="Kohler A."/>
            <person name="Nagy L.G."/>
            <person name="Floudas D."/>
            <person name="Copeland A."/>
            <person name="Barry K.W."/>
            <person name="Cichocki N."/>
            <person name="Veneault-Fourrey C."/>
            <person name="LaButti K."/>
            <person name="Lindquist E.A."/>
            <person name="Lipzen A."/>
            <person name="Lundell T."/>
            <person name="Morin E."/>
            <person name="Murat C."/>
            <person name="Sun H."/>
            <person name="Tunlid A."/>
            <person name="Henrissat B."/>
            <person name="Grigoriev I.V."/>
            <person name="Hibbett D.S."/>
            <person name="Martin F."/>
            <person name="Nordberg H.P."/>
            <person name="Cantor M.N."/>
            <person name="Hua S.X."/>
        </authorList>
    </citation>
    <scope>NUCLEOTIDE SEQUENCE [LARGE SCALE GENOMIC DNA]</scope>
    <source>
        <strain evidence="1 2">UH-Slu-Lm8-n1</strain>
    </source>
</reference>
<dbReference type="OrthoDB" id="2686693at2759"/>
<dbReference type="AlphaFoldDB" id="A0A0C9Z294"/>
<accession>A0A0C9Z294</accession>
<protein>
    <submittedName>
        <fullName evidence="1">Uncharacterized protein</fullName>
    </submittedName>
</protein>
<feature type="non-terminal residue" evidence="1">
    <location>
        <position position="92"/>
    </location>
</feature>
<reference evidence="2" key="2">
    <citation type="submission" date="2015-01" db="EMBL/GenBank/DDBJ databases">
        <title>Evolutionary Origins and Diversification of the Mycorrhizal Mutualists.</title>
        <authorList>
            <consortium name="DOE Joint Genome Institute"/>
            <consortium name="Mycorrhizal Genomics Consortium"/>
            <person name="Kohler A."/>
            <person name="Kuo A."/>
            <person name="Nagy L.G."/>
            <person name="Floudas D."/>
            <person name="Copeland A."/>
            <person name="Barry K.W."/>
            <person name="Cichocki N."/>
            <person name="Veneault-Fourrey C."/>
            <person name="LaButti K."/>
            <person name="Lindquist E.A."/>
            <person name="Lipzen A."/>
            <person name="Lundell T."/>
            <person name="Morin E."/>
            <person name="Murat C."/>
            <person name="Riley R."/>
            <person name="Ohm R."/>
            <person name="Sun H."/>
            <person name="Tunlid A."/>
            <person name="Henrissat B."/>
            <person name="Grigoriev I.V."/>
            <person name="Hibbett D.S."/>
            <person name="Martin F."/>
        </authorList>
    </citation>
    <scope>NUCLEOTIDE SEQUENCE [LARGE SCALE GENOMIC DNA]</scope>
    <source>
        <strain evidence="2">UH-Slu-Lm8-n1</strain>
    </source>
</reference>
<organism evidence="1 2">
    <name type="scientific">Suillus luteus UH-Slu-Lm8-n1</name>
    <dbReference type="NCBI Taxonomy" id="930992"/>
    <lineage>
        <taxon>Eukaryota</taxon>
        <taxon>Fungi</taxon>
        <taxon>Dikarya</taxon>
        <taxon>Basidiomycota</taxon>
        <taxon>Agaricomycotina</taxon>
        <taxon>Agaricomycetes</taxon>
        <taxon>Agaricomycetidae</taxon>
        <taxon>Boletales</taxon>
        <taxon>Suillineae</taxon>
        <taxon>Suillaceae</taxon>
        <taxon>Suillus</taxon>
    </lineage>
</organism>
<keyword evidence="2" id="KW-1185">Reference proteome</keyword>
<dbReference type="InParanoid" id="A0A0C9Z294"/>
<gene>
    <name evidence="1" type="ORF">CY34DRAFT_103109</name>
</gene>
<evidence type="ECO:0000313" key="1">
    <source>
        <dbReference type="EMBL" id="KIK31570.1"/>
    </source>
</evidence>
<sequence>MRHPPGYYAALNEGQVATLAAAPEDILERAESDSNDEEALTRWQESAMAAAVAEPMLSQALNSPDTVEWQEAIDYEIGQLEKLGTWEVVDLP</sequence>
<dbReference type="Proteomes" id="UP000054485">
    <property type="component" value="Unassembled WGS sequence"/>
</dbReference>
<proteinExistence type="predicted"/>